<keyword evidence="4" id="KW-0808">Transferase</keyword>
<proteinExistence type="inferred from homology"/>
<keyword evidence="3" id="KW-0723">Serine/threonine-protein kinase</keyword>
<feature type="region of interest" description="Disordered" evidence="12">
    <location>
        <begin position="1"/>
        <end position="66"/>
    </location>
</feature>
<dbReference type="GO" id="GO:0046872">
    <property type="term" value="F:metal ion binding"/>
    <property type="evidence" value="ECO:0007669"/>
    <property type="project" value="UniProtKB-KW"/>
</dbReference>
<reference evidence="14 15" key="1">
    <citation type="submission" date="2019-06" db="EMBL/GenBank/DDBJ databases">
        <title>Sequencing the genomes of 1000 actinobacteria strains.</title>
        <authorList>
            <person name="Klenk H.-P."/>
        </authorList>
    </citation>
    <scope>NUCLEOTIDE SEQUENCE [LARGE SCALE GENOMIC DNA]</scope>
    <source>
        <strain evidence="14 15">DSM 45511</strain>
    </source>
</reference>
<comment type="similarity">
    <text evidence="1">Belongs to the protein kinase superfamily. RIO-type Ser/Thr kinase family.</text>
</comment>
<evidence type="ECO:0000256" key="10">
    <source>
        <dbReference type="ARBA" id="ARBA00047899"/>
    </source>
</evidence>
<evidence type="ECO:0000256" key="2">
    <source>
        <dbReference type="ARBA" id="ARBA00012513"/>
    </source>
</evidence>
<comment type="caution">
    <text evidence="14">The sequence shown here is derived from an EMBL/GenBank/DDBJ whole genome shotgun (WGS) entry which is preliminary data.</text>
</comment>
<sequence length="319" mass="35584">MHDYESYSEIYEPKASRKPRRRRFDDEAPAPRRREPDLSTLDERLGVDLDGPPEGDRWSTWDGAEHGPHPRPAWVVTEHAAVDAELGVIKTGKEADVHLVERYVPGTDRRALMAAKRYRTSEHRMFHRDAGYLEGRRVRRSRETRAMANRTAFGRDILAGQWAAAEFAALSRLWADGVAVPYPVQCSGTELLLEFLGSDDGTAAPRLAQLRPERDELCDLWHQLVDALLGLARHGLAHGDLSAYNLLVHDGRLVLIDLPQVVDVIGNPQGPEFLARDVRRIGEWFTARGLPDGVGTPEGLLEELRAEVGMPKNGGTSQG</sequence>
<dbReference type="InterPro" id="IPR051272">
    <property type="entry name" value="RIO-type_Ser/Thr_kinase"/>
</dbReference>
<name>A0A543GDW6_9PSEU</name>
<keyword evidence="5" id="KW-0479">Metal-binding</keyword>
<feature type="compositionally biased region" description="Basic and acidic residues" evidence="12">
    <location>
        <begin position="23"/>
        <end position="47"/>
    </location>
</feature>
<dbReference type="EMBL" id="VFPH01000001">
    <property type="protein sequence ID" value="TQM44272.1"/>
    <property type="molecule type" value="Genomic_DNA"/>
</dbReference>
<gene>
    <name evidence="14" type="ORF">FB388_1635</name>
</gene>
<comment type="catalytic activity">
    <reaction evidence="10">
        <text>L-threonyl-[protein] + ATP = O-phospho-L-threonyl-[protein] + ADP + H(+)</text>
        <dbReference type="Rhea" id="RHEA:46608"/>
        <dbReference type="Rhea" id="RHEA-COMP:11060"/>
        <dbReference type="Rhea" id="RHEA-COMP:11605"/>
        <dbReference type="ChEBI" id="CHEBI:15378"/>
        <dbReference type="ChEBI" id="CHEBI:30013"/>
        <dbReference type="ChEBI" id="CHEBI:30616"/>
        <dbReference type="ChEBI" id="CHEBI:61977"/>
        <dbReference type="ChEBI" id="CHEBI:456216"/>
        <dbReference type="EC" id="2.7.11.1"/>
    </reaction>
</comment>
<dbReference type="Gene3D" id="1.10.510.10">
    <property type="entry name" value="Transferase(Phosphotransferase) domain 1"/>
    <property type="match status" value="1"/>
</dbReference>
<dbReference type="SUPFAM" id="SSF56112">
    <property type="entry name" value="Protein kinase-like (PK-like)"/>
    <property type="match status" value="1"/>
</dbReference>
<keyword evidence="9" id="KW-0460">Magnesium</keyword>
<evidence type="ECO:0000256" key="6">
    <source>
        <dbReference type="ARBA" id="ARBA00022741"/>
    </source>
</evidence>
<dbReference type="InterPro" id="IPR018934">
    <property type="entry name" value="RIO_dom"/>
</dbReference>
<evidence type="ECO:0000313" key="15">
    <source>
        <dbReference type="Proteomes" id="UP000319818"/>
    </source>
</evidence>
<evidence type="ECO:0000256" key="1">
    <source>
        <dbReference type="ARBA" id="ARBA00009196"/>
    </source>
</evidence>
<dbReference type="GO" id="GO:0004674">
    <property type="term" value="F:protein serine/threonine kinase activity"/>
    <property type="evidence" value="ECO:0007669"/>
    <property type="project" value="UniProtKB-KW"/>
</dbReference>
<evidence type="ECO:0000313" key="14">
    <source>
        <dbReference type="EMBL" id="TQM44272.1"/>
    </source>
</evidence>
<evidence type="ECO:0000256" key="11">
    <source>
        <dbReference type="ARBA" id="ARBA00048679"/>
    </source>
</evidence>
<feature type="compositionally biased region" description="Basic and acidic residues" evidence="12">
    <location>
        <begin position="54"/>
        <end position="66"/>
    </location>
</feature>
<evidence type="ECO:0000256" key="9">
    <source>
        <dbReference type="ARBA" id="ARBA00022842"/>
    </source>
</evidence>
<keyword evidence="7 14" id="KW-0418">Kinase</keyword>
<dbReference type="SMART" id="SM00090">
    <property type="entry name" value="RIO"/>
    <property type="match status" value="1"/>
</dbReference>
<comment type="catalytic activity">
    <reaction evidence="11">
        <text>L-seryl-[protein] + ATP = O-phospho-L-seryl-[protein] + ADP + H(+)</text>
        <dbReference type="Rhea" id="RHEA:17989"/>
        <dbReference type="Rhea" id="RHEA-COMP:9863"/>
        <dbReference type="Rhea" id="RHEA-COMP:11604"/>
        <dbReference type="ChEBI" id="CHEBI:15378"/>
        <dbReference type="ChEBI" id="CHEBI:29999"/>
        <dbReference type="ChEBI" id="CHEBI:30616"/>
        <dbReference type="ChEBI" id="CHEBI:83421"/>
        <dbReference type="ChEBI" id="CHEBI:456216"/>
        <dbReference type="EC" id="2.7.11.1"/>
    </reaction>
</comment>
<dbReference type="EC" id="2.7.11.1" evidence="2"/>
<evidence type="ECO:0000256" key="12">
    <source>
        <dbReference type="SAM" id="MobiDB-lite"/>
    </source>
</evidence>
<dbReference type="Gene3D" id="3.30.200.20">
    <property type="entry name" value="Phosphorylase Kinase, domain 1"/>
    <property type="match status" value="1"/>
</dbReference>
<keyword evidence="15" id="KW-1185">Reference proteome</keyword>
<feature type="compositionally biased region" description="Basic and acidic residues" evidence="12">
    <location>
        <begin position="1"/>
        <end position="15"/>
    </location>
</feature>
<dbReference type="Proteomes" id="UP000319818">
    <property type="component" value="Unassembled WGS sequence"/>
</dbReference>
<keyword evidence="8" id="KW-0067">ATP-binding</keyword>
<protein>
    <recommendedName>
        <fullName evidence="2">non-specific serine/threonine protein kinase</fullName>
        <ecNumber evidence="2">2.7.11.1</ecNumber>
    </recommendedName>
</protein>
<dbReference type="RefSeq" id="WP_211361818.1">
    <property type="nucleotide sequence ID" value="NZ_VFPH01000001.1"/>
</dbReference>
<dbReference type="Pfam" id="PF01163">
    <property type="entry name" value="RIO1"/>
    <property type="match status" value="1"/>
</dbReference>
<accession>A0A543GDW6</accession>
<evidence type="ECO:0000256" key="7">
    <source>
        <dbReference type="ARBA" id="ARBA00022777"/>
    </source>
</evidence>
<keyword evidence="6" id="KW-0547">Nucleotide-binding</keyword>
<evidence type="ECO:0000256" key="4">
    <source>
        <dbReference type="ARBA" id="ARBA00022679"/>
    </source>
</evidence>
<dbReference type="InterPro" id="IPR011009">
    <property type="entry name" value="Kinase-like_dom_sf"/>
</dbReference>
<organism evidence="14 15">
    <name type="scientific">Pseudonocardia cypriaca</name>
    <dbReference type="NCBI Taxonomy" id="882449"/>
    <lineage>
        <taxon>Bacteria</taxon>
        <taxon>Bacillati</taxon>
        <taxon>Actinomycetota</taxon>
        <taxon>Actinomycetes</taxon>
        <taxon>Pseudonocardiales</taxon>
        <taxon>Pseudonocardiaceae</taxon>
        <taxon>Pseudonocardia</taxon>
    </lineage>
</organism>
<evidence type="ECO:0000256" key="5">
    <source>
        <dbReference type="ARBA" id="ARBA00022723"/>
    </source>
</evidence>
<dbReference type="InterPro" id="IPR000687">
    <property type="entry name" value="RIO_kinase"/>
</dbReference>
<evidence type="ECO:0000259" key="13">
    <source>
        <dbReference type="SMART" id="SM00090"/>
    </source>
</evidence>
<feature type="domain" description="RIO kinase" evidence="13">
    <location>
        <begin position="56"/>
        <end position="310"/>
    </location>
</feature>
<evidence type="ECO:0000256" key="8">
    <source>
        <dbReference type="ARBA" id="ARBA00022840"/>
    </source>
</evidence>
<dbReference type="GO" id="GO:0005524">
    <property type="term" value="F:ATP binding"/>
    <property type="evidence" value="ECO:0007669"/>
    <property type="project" value="UniProtKB-KW"/>
</dbReference>
<dbReference type="PANTHER" id="PTHR45723">
    <property type="entry name" value="SERINE/THREONINE-PROTEIN KINASE RIO1"/>
    <property type="match status" value="1"/>
</dbReference>
<dbReference type="AlphaFoldDB" id="A0A543GDW6"/>
<evidence type="ECO:0000256" key="3">
    <source>
        <dbReference type="ARBA" id="ARBA00022527"/>
    </source>
</evidence>